<dbReference type="InterPro" id="IPR018086">
    <property type="entry name" value="NADH_UbQ_OxRdtase_su1_CS"/>
</dbReference>
<keyword evidence="5" id="KW-1003">Cell membrane</keyword>
<reference evidence="8" key="1">
    <citation type="submission" date="2017-06" db="EMBL/GenBank/DDBJ databases">
        <title>Genome analysis of Fimbriiglobus ruber SP5, the first member of the order Planctomycetales with confirmed chitinolytic capability.</title>
        <authorList>
            <person name="Ravin N.V."/>
            <person name="Rakitin A.L."/>
            <person name="Ivanova A.A."/>
            <person name="Beletsky A.V."/>
            <person name="Kulichevskaya I.S."/>
            <person name="Mardanov A.V."/>
            <person name="Dedysh S.N."/>
        </authorList>
    </citation>
    <scope>NUCLEOTIDE SEQUENCE [LARGE SCALE GENOMIC DNA]</scope>
    <source>
        <strain evidence="8">SP5</strain>
    </source>
</reference>
<dbReference type="EC" id="7.1.1.-" evidence="5"/>
<protein>
    <recommendedName>
        <fullName evidence="5">NADH-quinone oxidoreductase subunit H</fullName>
        <ecNumber evidence="5">7.1.1.-</ecNumber>
    </recommendedName>
    <alternativeName>
        <fullName evidence="5">NADH dehydrogenase I subunit H</fullName>
    </alternativeName>
    <alternativeName>
        <fullName evidence="5">NDH-1 subunit H</fullName>
    </alternativeName>
</protein>
<keyword evidence="3 5" id="KW-1133">Transmembrane helix</keyword>
<dbReference type="Pfam" id="PF00146">
    <property type="entry name" value="NADHdh"/>
    <property type="match status" value="1"/>
</dbReference>
<dbReference type="RefSeq" id="WP_088255654.1">
    <property type="nucleotide sequence ID" value="NZ_NIDE01000005.1"/>
</dbReference>
<sequence length="403" mass="43809">MPEFNLLYTGLLIAGVIAFTQGFVAYLILAERKVAAWVQDRLGPNRVGPFGLLQPIADGGKLFLKEEVIPSHVDKIFFVLAPIVAFSTALLALAVVPVGTTVAPPGPQETLAAFNETQAEYASHFSMVIVPGLDIGILYSFAIGSLAVYGVILAGWSANNKYSLLGSLRSSAQIISYEIPLGMSVVGVLLFAGSMNLETIIAWQAKHGWNLFYQPLAFLLFMTSVYAECNRLPFDLPEAEQELVGGYHTEYSSSMKLGLMLMAEYIHMITTSFLMSILFWGGWSLFGVEDLVTDPIGSAVLKTAILGGKMTAFVGLYLLVRWTIPRFRFDQLMTLAWKVMMPLALLHLVAALIVRQFNLPLVSLTGMSLALFVGAGFIAARSGGPNNLPRRPAKHAVRETVGV</sequence>
<comment type="similarity">
    <text evidence="5 6">Belongs to the complex I subunit 1 family.</text>
</comment>
<name>A0A225DJM0_9BACT</name>
<comment type="subunit">
    <text evidence="5">NDH-1 is composed of 14 different subunits. Subunits NuoA, H, J, K, L, M, N constitute the membrane sector of the complex.</text>
</comment>
<dbReference type="GO" id="GO:0016655">
    <property type="term" value="F:oxidoreductase activity, acting on NAD(P)H, quinone or similar compound as acceptor"/>
    <property type="evidence" value="ECO:0007669"/>
    <property type="project" value="UniProtKB-UniRule"/>
</dbReference>
<gene>
    <name evidence="5" type="primary">nuoH</name>
    <name evidence="7" type="ORF">FRUB_03738</name>
</gene>
<feature type="transmembrane region" description="Helical" evidence="5">
    <location>
        <begin position="6"/>
        <end position="29"/>
    </location>
</feature>
<dbReference type="GO" id="GO:0048038">
    <property type="term" value="F:quinone binding"/>
    <property type="evidence" value="ECO:0007669"/>
    <property type="project" value="UniProtKB-KW"/>
</dbReference>
<keyword evidence="5 6" id="KW-0520">NAD</keyword>
<comment type="function">
    <text evidence="5">NDH-1 shuttles electrons from NADH, via FMN and iron-sulfur (Fe-S) centers, to quinones in the respiratory chain. The immediate electron acceptor for the enzyme in this species is believed to be ubiquinone. Couples the redox reaction to proton translocation (for every two electrons transferred, four hydrogen ions are translocated across the cytoplasmic membrane), and thus conserves the redox energy in a proton gradient. This subunit may bind ubiquinone.</text>
</comment>
<evidence type="ECO:0000256" key="3">
    <source>
        <dbReference type="ARBA" id="ARBA00022989"/>
    </source>
</evidence>
<evidence type="ECO:0000256" key="5">
    <source>
        <dbReference type="HAMAP-Rule" id="MF_01350"/>
    </source>
</evidence>
<keyword evidence="8" id="KW-1185">Reference proteome</keyword>
<organism evidence="7 8">
    <name type="scientific">Fimbriiglobus ruber</name>
    <dbReference type="NCBI Taxonomy" id="1908690"/>
    <lineage>
        <taxon>Bacteria</taxon>
        <taxon>Pseudomonadati</taxon>
        <taxon>Planctomycetota</taxon>
        <taxon>Planctomycetia</taxon>
        <taxon>Gemmatales</taxon>
        <taxon>Gemmataceae</taxon>
        <taxon>Fimbriiglobus</taxon>
    </lineage>
</organism>
<proteinExistence type="inferred from homology"/>
<accession>A0A225DJM0</accession>
<dbReference type="InterPro" id="IPR001694">
    <property type="entry name" value="NADH_UbQ_OxRdtase_su1/FPO"/>
</dbReference>
<comment type="catalytic activity">
    <reaction evidence="5">
        <text>a quinone + NADH + 5 H(+)(in) = a quinol + NAD(+) + 4 H(+)(out)</text>
        <dbReference type="Rhea" id="RHEA:57888"/>
        <dbReference type="ChEBI" id="CHEBI:15378"/>
        <dbReference type="ChEBI" id="CHEBI:24646"/>
        <dbReference type="ChEBI" id="CHEBI:57540"/>
        <dbReference type="ChEBI" id="CHEBI:57945"/>
        <dbReference type="ChEBI" id="CHEBI:132124"/>
    </reaction>
</comment>
<dbReference type="EMBL" id="NIDE01000005">
    <property type="protein sequence ID" value="OWK41660.1"/>
    <property type="molecule type" value="Genomic_DNA"/>
</dbReference>
<dbReference type="PROSITE" id="PS00668">
    <property type="entry name" value="COMPLEX1_ND1_2"/>
    <property type="match status" value="1"/>
</dbReference>
<evidence type="ECO:0000313" key="7">
    <source>
        <dbReference type="EMBL" id="OWK41660.1"/>
    </source>
</evidence>
<dbReference type="HAMAP" id="MF_01350">
    <property type="entry name" value="NDH1_NuoH"/>
    <property type="match status" value="1"/>
</dbReference>
<evidence type="ECO:0000256" key="6">
    <source>
        <dbReference type="RuleBase" id="RU000471"/>
    </source>
</evidence>
<keyword evidence="5" id="KW-1278">Translocase</keyword>
<keyword evidence="2 5" id="KW-0812">Transmembrane</keyword>
<evidence type="ECO:0000313" key="8">
    <source>
        <dbReference type="Proteomes" id="UP000214646"/>
    </source>
</evidence>
<feature type="transmembrane region" description="Helical" evidence="5">
    <location>
        <begin position="76"/>
        <end position="96"/>
    </location>
</feature>
<dbReference type="PANTHER" id="PTHR11432">
    <property type="entry name" value="NADH DEHYDROGENASE SUBUNIT 1"/>
    <property type="match status" value="1"/>
</dbReference>
<keyword evidence="5 7" id="KW-0830">Ubiquinone</keyword>
<dbReference type="GO" id="GO:0003954">
    <property type="term" value="F:NADH dehydrogenase activity"/>
    <property type="evidence" value="ECO:0007669"/>
    <property type="project" value="TreeGrafter"/>
</dbReference>
<feature type="transmembrane region" description="Helical" evidence="5">
    <location>
        <begin position="265"/>
        <end position="286"/>
    </location>
</feature>
<dbReference type="OrthoDB" id="9803734at2"/>
<feature type="transmembrane region" description="Helical" evidence="5">
    <location>
        <begin position="298"/>
        <end position="320"/>
    </location>
</feature>
<evidence type="ECO:0000256" key="2">
    <source>
        <dbReference type="ARBA" id="ARBA00022692"/>
    </source>
</evidence>
<keyword evidence="4 5" id="KW-0472">Membrane</keyword>
<comment type="caution">
    <text evidence="7">The sequence shown here is derived from an EMBL/GenBank/DDBJ whole genome shotgun (WGS) entry which is preliminary data.</text>
</comment>
<dbReference type="GO" id="GO:0005886">
    <property type="term" value="C:plasma membrane"/>
    <property type="evidence" value="ECO:0007669"/>
    <property type="project" value="UniProtKB-SubCell"/>
</dbReference>
<feature type="transmembrane region" description="Helical" evidence="5">
    <location>
        <begin position="211"/>
        <end position="227"/>
    </location>
</feature>
<feature type="transmembrane region" description="Helical" evidence="5">
    <location>
        <begin position="359"/>
        <end position="380"/>
    </location>
</feature>
<comment type="subcellular location">
    <subcellularLocation>
        <location evidence="5 6">Cell membrane</location>
        <topology evidence="5 6">Multi-pass membrane protein</topology>
    </subcellularLocation>
    <subcellularLocation>
        <location evidence="1">Membrane</location>
        <topology evidence="1">Multi-pass membrane protein</topology>
    </subcellularLocation>
</comment>
<keyword evidence="5" id="KW-0874">Quinone</keyword>
<feature type="transmembrane region" description="Helical" evidence="5">
    <location>
        <begin position="332"/>
        <end position="353"/>
    </location>
</feature>
<dbReference type="GO" id="GO:0009060">
    <property type="term" value="P:aerobic respiration"/>
    <property type="evidence" value="ECO:0007669"/>
    <property type="project" value="TreeGrafter"/>
</dbReference>
<feature type="transmembrane region" description="Helical" evidence="5">
    <location>
        <begin position="179"/>
        <end position="205"/>
    </location>
</feature>
<feature type="transmembrane region" description="Helical" evidence="5">
    <location>
        <begin position="137"/>
        <end position="158"/>
    </location>
</feature>
<evidence type="ECO:0000256" key="1">
    <source>
        <dbReference type="ARBA" id="ARBA00004141"/>
    </source>
</evidence>
<dbReference type="AlphaFoldDB" id="A0A225DJM0"/>
<dbReference type="NCBIfam" id="NF004741">
    <property type="entry name" value="PRK06076.1-2"/>
    <property type="match status" value="1"/>
</dbReference>
<dbReference type="Proteomes" id="UP000214646">
    <property type="component" value="Unassembled WGS sequence"/>
</dbReference>
<dbReference type="PANTHER" id="PTHR11432:SF3">
    <property type="entry name" value="NADH-UBIQUINONE OXIDOREDUCTASE CHAIN 1"/>
    <property type="match status" value="1"/>
</dbReference>
<evidence type="ECO:0000256" key="4">
    <source>
        <dbReference type="ARBA" id="ARBA00023136"/>
    </source>
</evidence>